<protein>
    <submittedName>
        <fullName evidence="2">FkbM family methyltransferase</fullName>
    </submittedName>
</protein>
<evidence type="ECO:0000313" key="3">
    <source>
        <dbReference type="Proteomes" id="UP001216510"/>
    </source>
</evidence>
<accession>A0ABY8BII8</accession>
<evidence type="ECO:0000313" key="2">
    <source>
        <dbReference type="EMBL" id="WEF35777.1"/>
    </source>
</evidence>
<dbReference type="SUPFAM" id="SSF53335">
    <property type="entry name" value="S-adenosyl-L-methionine-dependent methyltransferases"/>
    <property type="match status" value="1"/>
</dbReference>
<gene>
    <name evidence="2" type="ORF">PX653_13835</name>
</gene>
<dbReference type="GO" id="GO:0008168">
    <property type="term" value="F:methyltransferase activity"/>
    <property type="evidence" value="ECO:0007669"/>
    <property type="project" value="UniProtKB-KW"/>
</dbReference>
<sequence length="298" mass="32955">MAAYAELPILRQLTRAYGSLLSLADAAQSMKGSLGVLAAVAREQHGGILAPAPVAQPAERIGGTQQVDIHVKLGLQLLLDRSSLVDRTVIETGSWEPGQVAYMTGLAQRYRSLDKPVFLDIGAYWGLYSLLMAKTKIFQEIHTFEADAFNFGQLQANLFLNRASRDIRALNKAVSLREGMIDVWDSLGHPDGNRGGVGIAARGVHFPISEVECVTVDKFLHLQDRDILVKIDVEGHERDVLLGMEATLRNNRVIMQVEIYEPQMAGVLPILESYGMRRFHQIDHDFYYTNIDGVTGPA</sequence>
<dbReference type="PANTHER" id="PTHR34203:SF15">
    <property type="entry name" value="SLL1173 PROTEIN"/>
    <property type="match status" value="1"/>
</dbReference>
<dbReference type="InterPro" id="IPR006342">
    <property type="entry name" value="FkbM_mtfrase"/>
</dbReference>
<dbReference type="PANTHER" id="PTHR34203">
    <property type="entry name" value="METHYLTRANSFERASE, FKBM FAMILY PROTEIN"/>
    <property type="match status" value="1"/>
</dbReference>
<organism evidence="2 3">
    <name type="scientific">Pseudoduganella chitinolytica</name>
    <dbReference type="NCBI Taxonomy" id="34070"/>
    <lineage>
        <taxon>Bacteria</taxon>
        <taxon>Pseudomonadati</taxon>
        <taxon>Pseudomonadota</taxon>
        <taxon>Betaproteobacteria</taxon>
        <taxon>Burkholderiales</taxon>
        <taxon>Oxalobacteraceae</taxon>
        <taxon>Telluria group</taxon>
        <taxon>Pseudoduganella</taxon>
    </lineage>
</organism>
<dbReference type="EMBL" id="CP119083">
    <property type="protein sequence ID" value="WEF35777.1"/>
    <property type="molecule type" value="Genomic_DNA"/>
</dbReference>
<keyword evidence="2" id="KW-0808">Transferase</keyword>
<feature type="domain" description="Methyltransferase FkbM" evidence="1">
    <location>
        <begin position="120"/>
        <end position="276"/>
    </location>
</feature>
<dbReference type="Gene3D" id="3.40.50.150">
    <property type="entry name" value="Vaccinia Virus protein VP39"/>
    <property type="match status" value="1"/>
</dbReference>
<name>A0ABY8BII8_9BURK</name>
<dbReference type="Pfam" id="PF05050">
    <property type="entry name" value="Methyltransf_21"/>
    <property type="match status" value="1"/>
</dbReference>
<dbReference type="Proteomes" id="UP001216510">
    <property type="component" value="Chromosome"/>
</dbReference>
<reference evidence="2 3" key="1">
    <citation type="submission" date="2023-02" db="EMBL/GenBank/DDBJ databases">
        <title>Gemone sequence of Telluria chitinolytica ACM 3522T.</title>
        <authorList>
            <person name="Frediansyah A."/>
            <person name="Miess H."/>
            <person name="Gross H."/>
        </authorList>
    </citation>
    <scope>NUCLEOTIDE SEQUENCE [LARGE SCALE GENOMIC DNA]</scope>
    <source>
        <strain evidence="2 3">ACM 3522</strain>
    </source>
</reference>
<dbReference type="GO" id="GO:0032259">
    <property type="term" value="P:methylation"/>
    <property type="evidence" value="ECO:0007669"/>
    <property type="project" value="UniProtKB-KW"/>
</dbReference>
<keyword evidence="3" id="KW-1185">Reference proteome</keyword>
<dbReference type="NCBIfam" id="TIGR01444">
    <property type="entry name" value="fkbM_fam"/>
    <property type="match status" value="1"/>
</dbReference>
<dbReference type="InterPro" id="IPR029063">
    <property type="entry name" value="SAM-dependent_MTases_sf"/>
</dbReference>
<proteinExistence type="predicted"/>
<dbReference type="RefSeq" id="WP_277418424.1">
    <property type="nucleotide sequence ID" value="NZ_CP119083.1"/>
</dbReference>
<evidence type="ECO:0000259" key="1">
    <source>
        <dbReference type="Pfam" id="PF05050"/>
    </source>
</evidence>
<dbReference type="InterPro" id="IPR052514">
    <property type="entry name" value="SAM-dependent_MTase"/>
</dbReference>
<keyword evidence="2" id="KW-0489">Methyltransferase</keyword>